<dbReference type="RefSeq" id="WP_407049408.1">
    <property type="nucleotide sequence ID" value="NZ_CP158568.1"/>
</dbReference>
<organism evidence="2">
    <name type="scientific">Methyloraptor flagellatus</name>
    <dbReference type="NCBI Taxonomy" id="3162530"/>
    <lineage>
        <taxon>Bacteria</taxon>
        <taxon>Pseudomonadati</taxon>
        <taxon>Pseudomonadota</taxon>
        <taxon>Alphaproteobacteria</taxon>
        <taxon>Hyphomicrobiales</taxon>
        <taxon>Ancalomicrobiaceae</taxon>
        <taxon>Methyloraptor</taxon>
    </lineage>
</organism>
<dbReference type="EMBL" id="CP158568">
    <property type="protein sequence ID" value="XBY44316.1"/>
    <property type="molecule type" value="Genomic_DNA"/>
</dbReference>
<feature type="chain" id="PRO_5043459419" evidence="1">
    <location>
        <begin position="35"/>
        <end position="131"/>
    </location>
</feature>
<protein>
    <submittedName>
        <fullName evidence="2">Uncharacterized protein</fullName>
    </submittedName>
</protein>
<feature type="signal peptide" evidence="1">
    <location>
        <begin position="1"/>
        <end position="34"/>
    </location>
</feature>
<accession>A0AAU7X938</accession>
<dbReference type="AlphaFoldDB" id="A0AAU7X938"/>
<reference evidence="2" key="1">
    <citation type="submission" date="2024-06" db="EMBL/GenBank/DDBJ databases">
        <title>Methylostella associata gen. nov., sp. nov., a novel Ancalomicrobiaceae-affiliated facultatively methylotrophic bacteria that feed on methanotrophs of the genus Methylococcus.</title>
        <authorList>
            <person name="Saltykova V."/>
            <person name="Danilova O.V."/>
            <person name="Oshkin I.Y."/>
            <person name="Belova S.E."/>
            <person name="Pimenov N.V."/>
            <person name="Dedysh S.N."/>
        </authorList>
    </citation>
    <scope>NUCLEOTIDE SEQUENCE</scope>
    <source>
        <strain evidence="2">S20</strain>
    </source>
</reference>
<gene>
    <name evidence="2" type="ORF">ABS361_20215</name>
</gene>
<evidence type="ECO:0000256" key="1">
    <source>
        <dbReference type="SAM" id="SignalP"/>
    </source>
</evidence>
<name>A0AAU7X938_9HYPH</name>
<keyword evidence="1" id="KW-0732">Signal</keyword>
<sequence length="131" mass="13539">MRVKTVAALGALRQAALAVALIAAALGVVGPAAAQSLGGDYRVEGTNFDGSRYKGTARITITSNTTCRITWSTGTEASGICMRTDDVIAASYKMGGSLGLIIYRLQSDGSLDGVWTIADQSGAGTERLIPR</sequence>
<dbReference type="KEGG" id="mflg:ABS361_20215"/>
<evidence type="ECO:0000313" key="2">
    <source>
        <dbReference type="EMBL" id="XBY44316.1"/>
    </source>
</evidence>
<proteinExistence type="predicted"/>